<protein>
    <submittedName>
        <fullName evidence="1">Uncharacterized protein</fullName>
    </submittedName>
</protein>
<organism evidence="1 2">
    <name type="scientific">Metaclostridioides mangenotii</name>
    <dbReference type="NCBI Taxonomy" id="1540"/>
    <lineage>
        <taxon>Bacteria</taxon>
        <taxon>Bacillati</taxon>
        <taxon>Bacillota</taxon>
        <taxon>Clostridia</taxon>
        <taxon>Peptostreptococcales</taxon>
        <taxon>Peptostreptococcaceae</taxon>
        <taxon>Metaclostridioides</taxon>
    </lineage>
</organism>
<accession>A0ABS4EDG3</accession>
<dbReference type="RefSeq" id="WP_209457363.1">
    <property type="nucleotide sequence ID" value="NZ_BAAACS010000016.1"/>
</dbReference>
<keyword evidence="2" id="KW-1185">Reference proteome</keyword>
<gene>
    <name evidence="1" type="ORF">J2Z43_002381</name>
</gene>
<proteinExistence type="predicted"/>
<reference evidence="1 2" key="1">
    <citation type="submission" date="2021-03" db="EMBL/GenBank/DDBJ databases">
        <title>Genomic Encyclopedia of Type Strains, Phase IV (KMG-IV): sequencing the most valuable type-strain genomes for metagenomic binning, comparative biology and taxonomic classification.</title>
        <authorList>
            <person name="Goeker M."/>
        </authorList>
    </citation>
    <scope>NUCLEOTIDE SEQUENCE [LARGE SCALE GENOMIC DNA]</scope>
    <source>
        <strain evidence="1 2">DSM 1289</strain>
    </source>
</reference>
<sequence>MYIIIGMDIVDSEELKSSINENSVFEVETDLSKASKREDVLAYKLKVDIDELDKILDKEGKFSKDELKGMDEEEKFEIYMNLSENIILSIEKLMPKYTIMKYRSYKFDLSENCIKIVVAISHTDLGLIKLTDVLKRLLSQVD</sequence>
<evidence type="ECO:0000313" key="1">
    <source>
        <dbReference type="EMBL" id="MBP1855979.1"/>
    </source>
</evidence>
<name>A0ABS4EDG3_9FIRM</name>
<dbReference type="Proteomes" id="UP000767291">
    <property type="component" value="Unassembled WGS sequence"/>
</dbReference>
<dbReference type="EMBL" id="JAGGJX010000006">
    <property type="protein sequence ID" value="MBP1855979.1"/>
    <property type="molecule type" value="Genomic_DNA"/>
</dbReference>
<comment type="caution">
    <text evidence="1">The sequence shown here is derived from an EMBL/GenBank/DDBJ whole genome shotgun (WGS) entry which is preliminary data.</text>
</comment>
<evidence type="ECO:0000313" key="2">
    <source>
        <dbReference type="Proteomes" id="UP000767291"/>
    </source>
</evidence>